<protein>
    <submittedName>
        <fullName evidence="3">SGNH/GDSL hydrolase family protein</fullName>
    </submittedName>
</protein>
<dbReference type="CDD" id="cd00229">
    <property type="entry name" value="SGNH_hydrolase"/>
    <property type="match status" value="1"/>
</dbReference>
<reference evidence="4" key="1">
    <citation type="journal article" date="2019" name="Int. J. Syst. Evol. Microbiol.">
        <title>The Global Catalogue of Microorganisms (GCM) 10K type strain sequencing project: providing services to taxonomists for standard genome sequencing and annotation.</title>
        <authorList>
            <consortium name="The Broad Institute Genomics Platform"/>
            <consortium name="The Broad Institute Genome Sequencing Center for Infectious Disease"/>
            <person name="Wu L."/>
            <person name="Ma J."/>
        </authorList>
    </citation>
    <scope>NUCLEOTIDE SEQUENCE [LARGE SCALE GENOMIC DNA]</scope>
    <source>
        <strain evidence="4">CGMCC 4.7304</strain>
    </source>
</reference>
<keyword evidence="3" id="KW-0378">Hydrolase</keyword>
<sequence length="273" mass="28055">MHINTTISPARRPRTTAAVALAAGVALLAVTGCGSSSADADRKDSASASASDRGAAGKSGKKLSKLLWMGDSIAEAEAPAIGAALKAGGVEVKSMAAAGGGGVVGEIGKSTWDQLPGDIGSFRPDVIAYQITTYDWGTADEQRAAYEKLAKTAADAGAELVLVSAPPFRIDDFYKKHESEIATASKAAKEAAEKNPDTVRFLDASALWGTDSADPKALRSKDGIHSCQQGSAAFANWLGGELGSRYGFTPAAPDQWAKGSWTGDKVYANLGCS</sequence>
<evidence type="ECO:0000313" key="3">
    <source>
        <dbReference type="EMBL" id="MFC5719447.1"/>
    </source>
</evidence>
<evidence type="ECO:0000313" key="4">
    <source>
        <dbReference type="Proteomes" id="UP001596083"/>
    </source>
</evidence>
<dbReference type="InterPro" id="IPR036514">
    <property type="entry name" value="SGNH_hydro_sf"/>
</dbReference>
<name>A0ABW0YUG3_9ACTN</name>
<feature type="compositionally biased region" description="Low complexity" evidence="1">
    <location>
        <begin position="46"/>
        <end position="58"/>
    </location>
</feature>
<feature type="region of interest" description="Disordered" evidence="1">
    <location>
        <begin position="35"/>
        <end position="58"/>
    </location>
</feature>
<keyword evidence="2" id="KW-0732">Signal</keyword>
<gene>
    <name evidence="3" type="ORF">ACFP1Z_04510</name>
</gene>
<accession>A0ABW0YUG3</accession>
<dbReference type="Proteomes" id="UP001596083">
    <property type="component" value="Unassembled WGS sequence"/>
</dbReference>
<dbReference type="SUPFAM" id="SSF52266">
    <property type="entry name" value="SGNH hydrolase"/>
    <property type="match status" value="1"/>
</dbReference>
<organism evidence="3 4">
    <name type="scientific">Streptomyces gamaensis</name>
    <dbReference type="NCBI Taxonomy" id="1763542"/>
    <lineage>
        <taxon>Bacteria</taxon>
        <taxon>Bacillati</taxon>
        <taxon>Actinomycetota</taxon>
        <taxon>Actinomycetes</taxon>
        <taxon>Kitasatosporales</taxon>
        <taxon>Streptomycetaceae</taxon>
        <taxon>Streptomyces</taxon>
    </lineage>
</organism>
<dbReference type="EMBL" id="JBHSPB010000002">
    <property type="protein sequence ID" value="MFC5719447.1"/>
    <property type="molecule type" value="Genomic_DNA"/>
</dbReference>
<dbReference type="RefSeq" id="WP_390314529.1">
    <property type="nucleotide sequence ID" value="NZ_JBHSPB010000002.1"/>
</dbReference>
<keyword evidence="4" id="KW-1185">Reference proteome</keyword>
<evidence type="ECO:0000256" key="1">
    <source>
        <dbReference type="SAM" id="MobiDB-lite"/>
    </source>
</evidence>
<comment type="caution">
    <text evidence="3">The sequence shown here is derived from an EMBL/GenBank/DDBJ whole genome shotgun (WGS) entry which is preliminary data.</text>
</comment>
<feature type="chain" id="PRO_5045575912" evidence="2">
    <location>
        <begin position="41"/>
        <end position="273"/>
    </location>
</feature>
<feature type="signal peptide" evidence="2">
    <location>
        <begin position="1"/>
        <end position="40"/>
    </location>
</feature>
<dbReference type="GO" id="GO:0016787">
    <property type="term" value="F:hydrolase activity"/>
    <property type="evidence" value="ECO:0007669"/>
    <property type="project" value="UniProtKB-KW"/>
</dbReference>
<evidence type="ECO:0000256" key="2">
    <source>
        <dbReference type="SAM" id="SignalP"/>
    </source>
</evidence>
<dbReference type="Gene3D" id="3.40.50.1110">
    <property type="entry name" value="SGNH hydrolase"/>
    <property type="match status" value="1"/>
</dbReference>
<proteinExistence type="predicted"/>